<evidence type="ECO:0000313" key="2">
    <source>
        <dbReference type="EMBL" id="EFX64826.1"/>
    </source>
</evidence>
<accession>E9HTV8</accession>
<gene>
    <name evidence="2" type="ORF">DAPPUDRAFT_333804</name>
</gene>
<dbReference type="PhylomeDB" id="E9HTV8"/>
<organism evidence="2 3">
    <name type="scientific">Daphnia pulex</name>
    <name type="common">Water flea</name>
    <dbReference type="NCBI Taxonomy" id="6669"/>
    <lineage>
        <taxon>Eukaryota</taxon>
        <taxon>Metazoa</taxon>
        <taxon>Ecdysozoa</taxon>
        <taxon>Arthropoda</taxon>
        <taxon>Crustacea</taxon>
        <taxon>Branchiopoda</taxon>
        <taxon>Diplostraca</taxon>
        <taxon>Cladocera</taxon>
        <taxon>Anomopoda</taxon>
        <taxon>Daphniidae</taxon>
        <taxon>Daphnia</taxon>
    </lineage>
</organism>
<dbReference type="KEGG" id="dpx:DAPPUDRAFT_333804"/>
<dbReference type="HOGENOM" id="CLU_1090932_0_0_1"/>
<keyword evidence="3" id="KW-1185">Reference proteome</keyword>
<name>E9HTV8_DAPPU</name>
<feature type="region of interest" description="Disordered" evidence="1">
    <location>
        <begin position="231"/>
        <end position="255"/>
    </location>
</feature>
<evidence type="ECO:0000313" key="3">
    <source>
        <dbReference type="Proteomes" id="UP000000305"/>
    </source>
</evidence>
<sequence>MVLQTVFFELVNIRPKQKKRRQEARLRGEIPEWTGPILPPLHKNTRAGRIEEYCNRPIVPCAVDSNDPVIPAPTPGACEVIHRRFLARIASYDPPPQRYFPTPEEIAEFHRLRQRADGDYRITTGQFFNGPKPQQPLNQGVEAVLGEEKGAVGGEQEGAVGGEETEEKDALQVLWEDLTIAEPALVPIPPAPQAAEPPCDLVKMEEDIVFKSENGNLFKREDVIDIYHDSNEPDQSEFLQHDEPLPEKATTVMYS</sequence>
<proteinExistence type="predicted"/>
<protein>
    <submittedName>
        <fullName evidence="2">Uncharacterized protein</fullName>
    </submittedName>
</protein>
<dbReference type="EMBL" id="GL732786">
    <property type="protein sequence ID" value="EFX64826.1"/>
    <property type="molecule type" value="Genomic_DNA"/>
</dbReference>
<evidence type="ECO:0000256" key="1">
    <source>
        <dbReference type="SAM" id="MobiDB-lite"/>
    </source>
</evidence>
<reference evidence="2 3" key="1">
    <citation type="journal article" date="2011" name="Science">
        <title>The ecoresponsive genome of Daphnia pulex.</title>
        <authorList>
            <person name="Colbourne J.K."/>
            <person name="Pfrender M.E."/>
            <person name="Gilbert D."/>
            <person name="Thomas W.K."/>
            <person name="Tucker A."/>
            <person name="Oakley T.H."/>
            <person name="Tokishita S."/>
            <person name="Aerts A."/>
            <person name="Arnold G.J."/>
            <person name="Basu M.K."/>
            <person name="Bauer D.J."/>
            <person name="Caceres C.E."/>
            <person name="Carmel L."/>
            <person name="Casola C."/>
            <person name="Choi J.H."/>
            <person name="Detter J.C."/>
            <person name="Dong Q."/>
            <person name="Dusheyko S."/>
            <person name="Eads B.D."/>
            <person name="Frohlich T."/>
            <person name="Geiler-Samerotte K.A."/>
            <person name="Gerlach D."/>
            <person name="Hatcher P."/>
            <person name="Jogdeo S."/>
            <person name="Krijgsveld J."/>
            <person name="Kriventseva E.V."/>
            <person name="Kultz D."/>
            <person name="Laforsch C."/>
            <person name="Lindquist E."/>
            <person name="Lopez J."/>
            <person name="Manak J.R."/>
            <person name="Muller J."/>
            <person name="Pangilinan J."/>
            <person name="Patwardhan R.P."/>
            <person name="Pitluck S."/>
            <person name="Pritham E.J."/>
            <person name="Rechtsteiner A."/>
            <person name="Rho M."/>
            <person name="Rogozin I.B."/>
            <person name="Sakarya O."/>
            <person name="Salamov A."/>
            <person name="Schaack S."/>
            <person name="Shapiro H."/>
            <person name="Shiga Y."/>
            <person name="Skalitzky C."/>
            <person name="Smith Z."/>
            <person name="Souvorov A."/>
            <person name="Sung W."/>
            <person name="Tang Z."/>
            <person name="Tsuchiya D."/>
            <person name="Tu H."/>
            <person name="Vos H."/>
            <person name="Wang M."/>
            <person name="Wolf Y.I."/>
            <person name="Yamagata H."/>
            <person name="Yamada T."/>
            <person name="Ye Y."/>
            <person name="Shaw J.R."/>
            <person name="Andrews J."/>
            <person name="Crease T.J."/>
            <person name="Tang H."/>
            <person name="Lucas S.M."/>
            <person name="Robertson H.M."/>
            <person name="Bork P."/>
            <person name="Koonin E.V."/>
            <person name="Zdobnov E.M."/>
            <person name="Grigoriev I.V."/>
            <person name="Lynch M."/>
            <person name="Boore J.L."/>
        </authorList>
    </citation>
    <scope>NUCLEOTIDE SEQUENCE [LARGE SCALE GENOMIC DNA]</scope>
</reference>
<dbReference type="Proteomes" id="UP000000305">
    <property type="component" value="Unassembled WGS sequence"/>
</dbReference>
<dbReference type="AlphaFoldDB" id="E9HTV8"/>
<dbReference type="InParanoid" id="E9HTV8"/>